<feature type="compositionally biased region" description="Polar residues" evidence="2">
    <location>
        <begin position="78"/>
        <end position="88"/>
    </location>
</feature>
<gene>
    <name evidence="3" type="ORF">L211DRAFT_856243</name>
</gene>
<dbReference type="Proteomes" id="UP000267821">
    <property type="component" value="Unassembled WGS sequence"/>
</dbReference>
<reference evidence="3 4" key="1">
    <citation type="journal article" date="2018" name="Nat. Ecol. Evol.">
        <title>Pezizomycetes genomes reveal the molecular basis of ectomycorrhizal truffle lifestyle.</title>
        <authorList>
            <person name="Murat C."/>
            <person name="Payen T."/>
            <person name="Noel B."/>
            <person name="Kuo A."/>
            <person name="Morin E."/>
            <person name="Chen J."/>
            <person name="Kohler A."/>
            <person name="Krizsan K."/>
            <person name="Balestrini R."/>
            <person name="Da Silva C."/>
            <person name="Montanini B."/>
            <person name="Hainaut M."/>
            <person name="Levati E."/>
            <person name="Barry K.W."/>
            <person name="Belfiori B."/>
            <person name="Cichocki N."/>
            <person name="Clum A."/>
            <person name="Dockter R.B."/>
            <person name="Fauchery L."/>
            <person name="Guy J."/>
            <person name="Iotti M."/>
            <person name="Le Tacon F."/>
            <person name="Lindquist E.A."/>
            <person name="Lipzen A."/>
            <person name="Malagnac F."/>
            <person name="Mello A."/>
            <person name="Molinier V."/>
            <person name="Miyauchi S."/>
            <person name="Poulain J."/>
            <person name="Riccioni C."/>
            <person name="Rubini A."/>
            <person name="Sitrit Y."/>
            <person name="Splivallo R."/>
            <person name="Traeger S."/>
            <person name="Wang M."/>
            <person name="Zifcakova L."/>
            <person name="Wipf D."/>
            <person name="Zambonelli A."/>
            <person name="Paolocci F."/>
            <person name="Nowrousian M."/>
            <person name="Ottonello S."/>
            <person name="Baldrian P."/>
            <person name="Spatafora J.W."/>
            <person name="Henrissat B."/>
            <person name="Nagy L.G."/>
            <person name="Aury J.M."/>
            <person name="Wincker P."/>
            <person name="Grigoriev I.V."/>
            <person name="Bonfante P."/>
            <person name="Martin F.M."/>
        </authorList>
    </citation>
    <scope>NUCLEOTIDE SEQUENCE [LARGE SCALE GENOMIC DNA]</scope>
    <source>
        <strain evidence="3 4">ATCC MYA-4762</strain>
    </source>
</reference>
<protein>
    <submittedName>
        <fullName evidence="3">Uncharacterized protein</fullName>
    </submittedName>
</protein>
<evidence type="ECO:0000313" key="3">
    <source>
        <dbReference type="EMBL" id="RPB26544.1"/>
    </source>
</evidence>
<keyword evidence="1" id="KW-0175">Coiled coil</keyword>
<proteinExistence type="predicted"/>
<evidence type="ECO:0000313" key="4">
    <source>
        <dbReference type="Proteomes" id="UP000267821"/>
    </source>
</evidence>
<feature type="region of interest" description="Disordered" evidence="2">
    <location>
        <begin position="233"/>
        <end position="332"/>
    </location>
</feature>
<feature type="compositionally biased region" description="Basic and acidic residues" evidence="2">
    <location>
        <begin position="233"/>
        <end position="250"/>
    </location>
</feature>
<sequence length="444" mass="49270">MAALMSSQLPGPVPVSQSRHPPTSTQPQPQPTSHPHRSGVNPTGSLNGIINNNVNNNSNTSTRPEPPPRESSQSRSTNAAAGNTRNSSFPHAFERWEMLSSRWEGLTGYWISKLEQNRHELANMPLEQQMSRQITDLSAAGANLFHAVVELQRLRASSERKFQRWFFETRADQERSREMSSELEATLRVERQKRADAMAVVARLEKEKSTAEKLVEEYRRELQISREECRRSWEELGRREQEERERRNSLREGNPTLVGDYQVLPMPMPGVPSRPSGSGRPQTSAGGHHDQHDQSHIPGPHSGSQAHSSTAGATAPSSSQRGSRSPVAYPPLQAEYGGNLAVEYQRDEDGHLVLDAKGDPIIVSYRHSRIDPEDAIYPDYDGSGYGAPIQAPNPPMGGGYGGYGYGGGYGPGWEGITRHHHPTRLSDVVEEEERTHTSASNRSR</sequence>
<evidence type="ECO:0000256" key="1">
    <source>
        <dbReference type="SAM" id="Coils"/>
    </source>
</evidence>
<feature type="compositionally biased region" description="Low complexity" evidence="2">
    <location>
        <begin position="16"/>
        <end position="33"/>
    </location>
</feature>
<feature type="compositionally biased region" description="Low complexity" evidence="2">
    <location>
        <begin position="44"/>
        <end position="63"/>
    </location>
</feature>
<feature type="coiled-coil region" evidence="1">
    <location>
        <begin position="187"/>
        <end position="228"/>
    </location>
</feature>
<dbReference type="InParanoid" id="A0A3N4LUF3"/>
<feature type="region of interest" description="Disordered" evidence="2">
    <location>
        <begin position="416"/>
        <end position="444"/>
    </location>
</feature>
<dbReference type="STRING" id="1051890.A0A3N4LUF3"/>
<dbReference type="AlphaFoldDB" id="A0A3N4LUF3"/>
<keyword evidence="4" id="KW-1185">Reference proteome</keyword>
<accession>A0A3N4LUF3</accession>
<feature type="compositionally biased region" description="Low complexity" evidence="2">
    <location>
        <begin position="306"/>
        <end position="319"/>
    </location>
</feature>
<dbReference type="EMBL" id="ML121534">
    <property type="protein sequence ID" value="RPB26544.1"/>
    <property type="molecule type" value="Genomic_DNA"/>
</dbReference>
<feature type="compositionally biased region" description="Polar residues" evidence="2">
    <location>
        <begin position="275"/>
        <end position="285"/>
    </location>
</feature>
<name>A0A3N4LUF3_9PEZI</name>
<dbReference type="OrthoDB" id="5945798at2759"/>
<feature type="region of interest" description="Disordered" evidence="2">
    <location>
        <begin position="1"/>
        <end position="88"/>
    </location>
</feature>
<evidence type="ECO:0000256" key="2">
    <source>
        <dbReference type="SAM" id="MobiDB-lite"/>
    </source>
</evidence>
<organism evidence="3 4">
    <name type="scientific">Terfezia boudieri ATCC MYA-4762</name>
    <dbReference type="NCBI Taxonomy" id="1051890"/>
    <lineage>
        <taxon>Eukaryota</taxon>
        <taxon>Fungi</taxon>
        <taxon>Dikarya</taxon>
        <taxon>Ascomycota</taxon>
        <taxon>Pezizomycotina</taxon>
        <taxon>Pezizomycetes</taxon>
        <taxon>Pezizales</taxon>
        <taxon>Pezizaceae</taxon>
        <taxon>Terfezia</taxon>
    </lineage>
</organism>